<sequence length="94" mass="10694">MNIASPATHLGSKPVSLNLLSPIHSFYYPNRSLPVICMAVPNYGVLKPFTKWHLRDFIMKVKDYRDMIHGAALAVVMRNFITQFRSVSDNDQLS</sequence>
<accession>A0ABR7M3F1</accession>
<proteinExistence type="predicted"/>
<reference evidence="1 2" key="1">
    <citation type="submission" date="2016-07" db="EMBL/GenBank/DDBJ databases">
        <title>Genome analysis of Flavihumibacter stibioxidans YS-17.</title>
        <authorList>
            <person name="Shi K."/>
            <person name="Han Y."/>
            <person name="Wang G."/>
        </authorList>
    </citation>
    <scope>NUCLEOTIDE SEQUENCE [LARGE SCALE GENOMIC DNA]</scope>
    <source>
        <strain evidence="1 2">YS-17</strain>
    </source>
</reference>
<gene>
    <name evidence="1" type="ORF">BC349_01045</name>
</gene>
<protein>
    <submittedName>
        <fullName evidence="1">Uncharacterized protein</fullName>
    </submittedName>
</protein>
<evidence type="ECO:0000313" key="2">
    <source>
        <dbReference type="Proteomes" id="UP000765802"/>
    </source>
</evidence>
<comment type="caution">
    <text evidence="1">The sequence shown here is derived from an EMBL/GenBank/DDBJ whole genome shotgun (WGS) entry which is preliminary data.</text>
</comment>
<keyword evidence="2" id="KW-1185">Reference proteome</keyword>
<dbReference type="Proteomes" id="UP000765802">
    <property type="component" value="Unassembled WGS sequence"/>
</dbReference>
<dbReference type="RefSeq" id="WP_187254897.1">
    <property type="nucleotide sequence ID" value="NZ_JBHULF010000006.1"/>
</dbReference>
<organism evidence="1 2">
    <name type="scientific">Flavihumibacter stibioxidans</name>
    <dbReference type="NCBI Taxonomy" id="1834163"/>
    <lineage>
        <taxon>Bacteria</taxon>
        <taxon>Pseudomonadati</taxon>
        <taxon>Bacteroidota</taxon>
        <taxon>Chitinophagia</taxon>
        <taxon>Chitinophagales</taxon>
        <taxon>Chitinophagaceae</taxon>
        <taxon>Flavihumibacter</taxon>
    </lineage>
</organism>
<dbReference type="EMBL" id="MBUA01000001">
    <property type="protein sequence ID" value="MBC6489537.1"/>
    <property type="molecule type" value="Genomic_DNA"/>
</dbReference>
<name>A0ABR7M3F1_9BACT</name>
<evidence type="ECO:0000313" key="1">
    <source>
        <dbReference type="EMBL" id="MBC6489537.1"/>
    </source>
</evidence>